<dbReference type="EMBL" id="BMQX01000002">
    <property type="protein sequence ID" value="GGQ06692.1"/>
    <property type="molecule type" value="Genomic_DNA"/>
</dbReference>
<organism evidence="1 2">
    <name type="scientific">Shewanella litoralis</name>
    <dbReference type="NCBI Taxonomy" id="2282700"/>
    <lineage>
        <taxon>Bacteria</taxon>
        <taxon>Pseudomonadati</taxon>
        <taxon>Pseudomonadota</taxon>
        <taxon>Gammaproteobacteria</taxon>
        <taxon>Alteromonadales</taxon>
        <taxon>Shewanellaceae</taxon>
        <taxon>Shewanella</taxon>
    </lineage>
</organism>
<protein>
    <submittedName>
        <fullName evidence="1">Uncharacterized protein</fullName>
    </submittedName>
</protein>
<sequence length="59" mass="7071">MYRQEARLDPVNFCDKGEKYCKLSGNLSPALQRVLKDKDRIQCLYRLLYFKCKIRPCKN</sequence>
<name>A0ABQ2R0A5_9GAMM</name>
<comment type="caution">
    <text evidence="1">The sequence shown here is derived from an EMBL/GenBank/DDBJ whole genome shotgun (WGS) entry which is preliminary data.</text>
</comment>
<gene>
    <name evidence="1" type="ORF">GCM10009411_04560</name>
</gene>
<proteinExistence type="predicted"/>
<accession>A0ABQ2R0A5</accession>
<reference evidence="2" key="1">
    <citation type="journal article" date="2019" name="Int. J. Syst. Evol. Microbiol.">
        <title>The Global Catalogue of Microorganisms (GCM) 10K type strain sequencing project: providing services to taxonomists for standard genome sequencing and annotation.</title>
        <authorList>
            <consortium name="The Broad Institute Genomics Platform"/>
            <consortium name="The Broad Institute Genome Sequencing Center for Infectious Disease"/>
            <person name="Wu L."/>
            <person name="Ma J."/>
        </authorList>
    </citation>
    <scope>NUCLEOTIDE SEQUENCE [LARGE SCALE GENOMIC DNA]</scope>
    <source>
        <strain evidence="2">JCM 32306</strain>
    </source>
</reference>
<keyword evidence="2" id="KW-1185">Reference proteome</keyword>
<dbReference type="Proteomes" id="UP000619118">
    <property type="component" value="Unassembled WGS sequence"/>
</dbReference>
<evidence type="ECO:0000313" key="2">
    <source>
        <dbReference type="Proteomes" id="UP000619118"/>
    </source>
</evidence>
<evidence type="ECO:0000313" key="1">
    <source>
        <dbReference type="EMBL" id="GGQ06692.1"/>
    </source>
</evidence>